<feature type="domain" description="Heparan-alpha-glucosaminide N-acetyltransferase catalytic" evidence="2">
    <location>
        <begin position="4"/>
        <end position="221"/>
    </location>
</feature>
<evidence type="ECO:0000313" key="3">
    <source>
        <dbReference type="EMBL" id="TYP75829.1"/>
    </source>
</evidence>
<organism evidence="3 4">
    <name type="scientific">Aquimarina intermedia</name>
    <dbReference type="NCBI Taxonomy" id="350814"/>
    <lineage>
        <taxon>Bacteria</taxon>
        <taxon>Pseudomonadati</taxon>
        <taxon>Bacteroidota</taxon>
        <taxon>Flavobacteriia</taxon>
        <taxon>Flavobacteriales</taxon>
        <taxon>Flavobacteriaceae</taxon>
        <taxon>Aquimarina</taxon>
    </lineage>
</organism>
<feature type="transmembrane region" description="Helical" evidence="1">
    <location>
        <begin position="111"/>
        <end position="128"/>
    </location>
</feature>
<comment type="caution">
    <text evidence="3">The sequence shown here is derived from an EMBL/GenBank/DDBJ whole genome shotgun (WGS) entry which is preliminary data.</text>
</comment>
<feature type="transmembrane region" description="Helical" evidence="1">
    <location>
        <begin position="193"/>
        <end position="214"/>
    </location>
</feature>
<dbReference type="PANTHER" id="PTHR31061">
    <property type="entry name" value="LD22376P"/>
    <property type="match status" value="1"/>
</dbReference>
<dbReference type="EMBL" id="VNHU01000002">
    <property type="protein sequence ID" value="TYP75829.1"/>
    <property type="molecule type" value="Genomic_DNA"/>
</dbReference>
<dbReference type="Pfam" id="PF07786">
    <property type="entry name" value="HGSNAT_cat"/>
    <property type="match status" value="1"/>
</dbReference>
<keyword evidence="1" id="KW-0812">Transmembrane</keyword>
<sequence>MNQRIQSVDFLRGLTIMTMILVNTPGDWSCVYKILLHAPWHGLNLADFVFPFFIFIVGISFSLVYKNKVAEGATYKKILIRSFKLIALGLIINAFIPYIPFFNFDGLRLPGVLQRIGIVFCVVSIAYLNCTRIQLIVVAVVILVGYWLWMVYMPLPDGSLPTLNRALNNWANYLDYHLLKGYLWKPDYDPEGILRTVPSLVSAILGVFVGEILVSRSTRKLILLCGIGGTLLVVSYFWNHFFPINKALWSSSFVLVTAGYGTVLLAIFYYFMDQEKRDFGAIVKYVGANAIFIFFTSSLITKAFYLIQVKNEVSVHSWLFEN</sequence>
<keyword evidence="1" id="KW-0472">Membrane</keyword>
<dbReference type="GO" id="GO:0016746">
    <property type="term" value="F:acyltransferase activity"/>
    <property type="evidence" value="ECO:0007669"/>
    <property type="project" value="UniProtKB-KW"/>
</dbReference>
<evidence type="ECO:0000256" key="1">
    <source>
        <dbReference type="SAM" id="Phobius"/>
    </source>
</evidence>
<keyword evidence="3" id="KW-0012">Acyltransferase</keyword>
<feature type="transmembrane region" description="Helical" evidence="1">
    <location>
        <begin position="48"/>
        <end position="66"/>
    </location>
</feature>
<feature type="transmembrane region" description="Helical" evidence="1">
    <location>
        <begin position="135"/>
        <end position="155"/>
    </location>
</feature>
<evidence type="ECO:0000313" key="4">
    <source>
        <dbReference type="Proteomes" id="UP000324376"/>
    </source>
</evidence>
<feature type="transmembrane region" description="Helical" evidence="1">
    <location>
        <begin position="221"/>
        <end position="241"/>
    </location>
</feature>
<reference evidence="3 4" key="1">
    <citation type="submission" date="2019-07" db="EMBL/GenBank/DDBJ databases">
        <title>Genomic Encyclopedia of Archaeal and Bacterial Type Strains, Phase II (KMG-II): from individual species to whole genera.</title>
        <authorList>
            <person name="Goeker M."/>
        </authorList>
    </citation>
    <scope>NUCLEOTIDE SEQUENCE [LARGE SCALE GENOMIC DNA]</scope>
    <source>
        <strain evidence="3 4">DSM 17527</strain>
    </source>
</reference>
<gene>
    <name evidence="3" type="ORF">BD809_10236</name>
</gene>
<keyword evidence="1" id="KW-1133">Transmembrane helix</keyword>
<feature type="transmembrane region" description="Helical" evidence="1">
    <location>
        <begin position="283"/>
        <end position="307"/>
    </location>
</feature>
<feature type="transmembrane region" description="Helical" evidence="1">
    <location>
        <begin position="247"/>
        <end position="271"/>
    </location>
</feature>
<evidence type="ECO:0000259" key="2">
    <source>
        <dbReference type="Pfam" id="PF07786"/>
    </source>
</evidence>
<accession>A0A5S5C9I7</accession>
<feature type="transmembrane region" description="Helical" evidence="1">
    <location>
        <begin position="78"/>
        <end position="99"/>
    </location>
</feature>
<dbReference type="AlphaFoldDB" id="A0A5S5C9I7"/>
<dbReference type="Proteomes" id="UP000324376">
    <property type="component" value="Unassembled WGS sequence"/>
</dbReference>
<name>A0A5S5C9I7_9FLAO</name>
<dbReference type="InterPro" id="IPR012429">
    <property type="entry name" value="HGSNAT_cat"/>
</dbReference>
<dbReference type="RefSeq" id="WP_246131406.1">
    <property type="nucleotide sequence ID" value="NZ_VNHU01000002.1"/>
</dbReference>
<keyword evidence="4" id="KW-1185">Reference proteome</keyword>
<protein>
    <submittedName>
        <fullName evidence="3">Putative acyltransferase</fullName>
    </submittedName>
</protein>
<proteinExistence type="predicted"/>
<keyword evidence="3" id="KW-0808">Transferase</keyword>
<dbReference type="PANTHER" id="PTHR31061:SF24">
    <property type="entry name" value="LD22376P"/>
    <property type="match status" value="1"/>
</dbReference>